<dbReference type="InterPro" id="IPR029058">
    <property type="entry name" value="AB_hydrolase_fold"/>
</dbReference>
<organism evidence="2 3">
    <name type="scientific">Fodinibius sediminis</name>
    <dbReference type="NCBI Taxonomy" id="1214077"/>
    <lineage>
        <taxon>Bacteria</taxon>
        <taxon>Pseudomonadati</taxon>
        <taxon>Balneolota</taxon>
        <taxon>Balneolia</taxon>
        <taxon>Balneolales</taxon>
        <taxon>Balneolaceae</taxon>
        <taxon>Fodinibius</taxon>
    </lineage>
</organism>
<evidence type="ECO:0000313" key="3">
    <source>
        <dbReference type="Proteomes" id="UP000317593"/>
    </source>
</evidence>
<dbReference type="PRINTS" id="PR00111">
    <property type="entry name" value="ABHYDROLASE"/>
</dbReference>
<dbReference type="GO" id="GO:0016020">
    <property type="term" value="C:membrane"/>
    <property type="evidence" value="ECO:0007669"/>
    <property type="project" value="TreeGrafter"/>
</dbReference>
<dbReference type="InterPro" id="IPR000073">
    <property type="entry name" value="AB_hydrolase_1"/>
</dbReference>
<name>A0A521DSV0_9BACT</name>
<dbReference type="PANTHER" id="PTHR43798:SF5">
    <property type="entry name" value="MONOACYLGLYCEROL LIPASE ABHD6"/>
    <property type="match status" value="1"/>
</dbReference>
<dbReference type="Pfam" id="PF12697">
    <property type="entry name" value="Abhydrolase_6"/>
    <property type="match status" value="1"/>
</dbReference>
<evidence type="ECO:0000313" key="2">
    <source>
        <dbReference type="EMBL" id="SMO74652.1"/>
    </source>
</evidence>
<reference evidence="2 3" key="1">
    <citation type="submission" date="2017-05" db="EMBL/GenBank/DDBJ databases">
        <authorList>
            <person name="Varghese N."/>
            <person name="Submissions S."/>
        </authorList>
    </citation>
    <scope>NUCLEOTIDE SEQUENCE [LARGE SCALE GENOMIC DNA]</scope>
    <source>
        <strain evidence="2 3">DSM 21194</strain>
    </source>
</reference>
<dbReference type="GO" id="GO:0047372">
    <property type="term" value="F:monoacylglycerol lipase activity"/>
    <property type="evidence" value="ECO:0007669"/>
    <property type="project" value="TreeGrafter"/>
</dbReference>
<feature type="domain" description="AB hydrolase-1" evidence="1">
    <location>
        <begin position="30"/>
        <end position="247"/>
    </location>
</feature>
<dbReference type="RefSeq" id="WP_142715019.1">
    <property type="nucleotide sequence ID" value="NZ_FXTH01000011.1"/>
</dbReference>
<dbReference type="OrthoDB" id="9780932at2"/>
<dbReference type="Gene3D" id="3.40.50.1820">
    <property type="entry name" value="alpha/beta hydrolase"/>
    <property type="match status" value="1"/>
</dbReference>
<dbReference type="AlphaFoldDB" id="A0A521DSV0"/>
<dbReference type="SUPFAM" id="SSF53474">
    <property type="entry name" value="alpha/beta-Hydrolases"/>
    <property type="match status" value="1"/>
</dbReference>
<dbReference type="GO" id="GO:0046464">
    <property type="term" value="P:acylglycerol catabolic process"/>
    <property type="evidence" value="ECO:0007669"/>
    <property type="project" value="TreeGrafter"/>
</dbReference>
<dbReference type="InterPro" id="IPR050266">
    <property type="entry name" value="AB_hydrolase_sf"/>
</dbReference>
<evidence type="ECO:0000259" key="1">
    <source>
        <dbReference type="Pfam" id="PF12697"/>
    </source>
</evidence>
<protein>
    <submittedName>
        <fullName evidence="2">Pimeloyl-ACP methyl ester carboxylesterase</fullName>
    </submittedName>
</protein>
<keyword evidence="3" id="KW-1185">Reference proteome</keyword>
<gene>
    <name evidence="2" type="ORF">SAMN06265218_111113</name>
</gene>
<sequence length="275" mass="31725">MFGTSDFKVHTKNGFEYLNIQAENPDAQHLVLLHGMFGGLSNYDPLLKKIQGYTIFVPKIPIYELGVREISISRLTQWLRSFCKELNIEQPVLLGNSMGGHLALDYTRKYPDEVAALVLTGSSGLLEKDFGSTFPRRKDRNFIRKQANLTFYEDLIDDTVMDEIMKVVKSPSKLTKLLALTRDTHSYNMEKYLPEINQEVLLIWGKQDEITPPEVAHMFLEKIPNAELHWIDKCGHAPMMEHPTQFATLLKDFLDRLEDNPNSKTRNYEEDHPQL</sequence>
<dbReference type="PANTHER" id="PTHR43798">
    <property type="entry name" value="MONOACYLGLYCEROL LIPASE"/>
    <property type="match status" value="1"/>
</dbReference>
<dbReference type="Proteomes" id="UP000317593">
    <property type="component" value="Unassembled WGS sequence"/>
</dbReference>
<dbReference type="EMBL" id="FXTH01000011">
    <property type="protein sequence ID" value="SMO74652.1"/>
    <property type="molecule type" value="Genomic_DNA"/>
</dbReference>
<accession>A0A521DSV0</accession>
<proteinExistence type="predicted"/>